<evidence type="ECO:0000256" key="12">
    <source>
        <dbReference type="ARBA" id="ARBA00023315"/>
    </source>
</evidence>
<dbReference type="InterPro" id="IPR049551">
    <property type="entry name" value="PKS_DH_C"/>
</dbReference>
<dbReference type="PROSITE" id="PS00606">
    <property type="entry name" value="KS3_1"/>
    <property type="match status" value="1"/>
</dbReference>
<evidence type="ECO:0000256" key="9">
    <source>
        <dbReference type="ARBA" id="ARBA00022857"/>
    </source>
</evidence>
<feature type="region of interest" description="C-terminal hotdog fold" evidence="14">
    <location>
        <begin position="1737"/>
        <end position="1878"/>
    </location>
</feature>
<dbReference type="InterPro" id="IPR006162">
    <property type="entry name" value="Ppantetheine_attach_site"/>
</dbReference>
<keyword evidence="7" id="KW-0677">Repeat</keyword>
<dbReference type="SUPFAM" id="SSF51735">
    <property type="entry name" value="NAD(P)-binding Rossmann-fold domains"/>
    <property type="match status" value="3"/>
</dbReference>
<dbReference type="InterPro" id="IPR020806">
    <property type="entry name" value="PKS_PP-bd"/>
</dbReference>
<dbReference type="FunFam" id="3.40.50.12780:FF:000013">
    <property type="entry name" value="Long-chain-fatty-acid--AMP ligase FadD32"/>
    <property type="match status" value="1"/>
</dbReference>
<dbReference type="Pfam" id="PF00501">
    <property type="entry name" value="AMP-binding"/>
    <property type="match status" value="1"/>
</dbReference>
<dbReference type="InterPro" id="IPR029063">
    <property type="entry name" value="SAM-dependent_MTases_sf"/>
</dbReference>
<dbReference type="UniPathway" id="UPA00094"/>
<dbReference type="PANTHER" id="PTHR43775:SF37">
    <property type="entry name" value="SI:DKEY-61P9.11"/>
    <property type="match status" value="1"/>
</dbReference>
<keyword evidence="12" id="KW-0012">Acyltransferase</keyword>
<dbReference type="Pfam" id="PF22621">
    <property type="entry name" value="CurL-like_PKS_C"/>
    <property type="match status" value="1"/>
</dbReference>
<dbReference type="SUPFAM" id="SSF52151">
    <property type="entry name" value="FabD/lysophospholipase-like"/>
    <property type="match status" value="1"/>
</dbReference>
<dbReference type="InterPro" id="IPR036291">
    <property type="entry name" value="NAD(P)-bd_dom_sf"/>
</dbReference>
<dbReference type="SMART" id="SM00827">
    <property type="entry name" value="PKS_AT"/>
    <property type="match status" value="1"/>
</dbReference>
<evidence type="ECO:0000256" key="14">
    <source>
        <dbReference type="PROSITE-ProRule" id="PRU01363"/>
    </source>
</evidence>
<dbReference type="Gene3D" id="3.30.70.3290">
    <property type="match status" value="1"/>
</dbReference>
<dbReference type="Pfam" id="PF00698">
    <property type="entry name" value="Acyl_transf_1"/>
    <property type="match status" value="1"/>
</dbReference>
<dbReference type="GO" id="GO:0004315">
    <property type="term" value="F:3-oxoacyl-[acyl-carrier-protein] synthase activity"/>
    <property type="evidence" value="ECO:0007669"/>
    <property type="project" value="InterPro"/>
</dbReference>
<dbReference type="InterPro" id="IPR001227">
    <property type="entry name" value="Ac_transferase_dom_sf"/>
</dbReference>
<dbReference type="Pfam" id="PF08240">
    <property type="entry name" value="ADH_N"/>
    <property type="match status" value="1"/>
</dbReference>
<dbReference type="SMART" id="SM00825">
    <property type="entry name" value="PKS_KS"/>
    <property type="match status" value="1"/>
</dbReference>
<keyword evidence="11" id="KW-0511">Multifunctional enzyme</keyword>
<evidence type="ECO:0000259" key="17">
    <source>
        <dbReference type="PROSITE" id="PS52019"/>
    </source>
</evidence>
<evidence type="ECO:0000313" key="18">
    <source>
        <dbReference type="EMBL" id="BBA33062.1"/>
    </source>
</evidence>
<name>A0A250KND0_9GAMM</name>
<dbReference type="InterPro" id="IPR016036">
    <property type="entry name" value="Malonyl_transacylase_ACP-bd"/>
</dbReference>
<dbReference type="InterPro" id="IPR014031">
    <property type="entry name" value="Ketoacyl_synth_C"/>
</dbReference>
<dbReference type="Pfam" id="PF00550">
    <property type="entry name" value="PP-binding"/>
    <property type="match status" value="2"/>
</dbReference>
<dbReference type="PROSITE" id="PS52019">
    <property type="entry name" value="PKS_MFAS_DH"/>
    <property type="match status" value="1"/>
</dbReference>
<dbReference type="InterPro" id="IPR013154">
    <property type="entry name" value="ADH-like_N"/>
</dbReference>
<evidence type="ECO:0000256" key="1">
    <source>
        <dbReference type="ARBA" id="ARBA00005194"/>
    </source>
</evidence>
<dbReference type="InterPro" id="IPR050091">
    <property type="entry name" value="PKS_NRPS_Biosynth_Enz"/>
</dbReference>
<comment type="similarity">
    <text evidence="3">Belongs to the short-chain dehydrogenases/reductases (SDR) family.</text>
</comment>
<dbReference type="SUPFAM" id="SSF47336">
    <property type="entry name" value="ACP-like"/>
    <property type="match status" value="2"/>
</dbReference>
<evidence type="ECO:0000256" key="13">
    <source>
        <dbReference type="ARBA" id="ARBA00054155"/>
    </source>
</evidence>
<feature type="active site" description="Proton donor; for dehydratase activity" evidence="14">
    <location>
        <position position="1798"/>
    </location>
</feature>
<comment type="pathway">
    <text evidence="1">Lipid metabolism; fatty acid biosynthesis.</text>
</comment>
<dbReference type="InterPro" id="IPR016039">
    <property type="entry name" value="Thiolase-like"/>
</dbReference>
<dbReference type="CDD" id="cd05931">
    <property type="entry name" value="FAAL"/>
    <property type="match status" value="1"/>
</dbReference>
<feature type="domain" description="Carrier" evidence="15">
    <location>
        <begin position="3078"/>
        <end position="3153"/>
    </location>
</feature>
<dbReference type="Pfam" id="PF14765">
    <property type="entry name" value="PS-DH"/>
    <property type="match status" value="1"/>
</dbReference>
<keyword evidence="19" id="KW-1185">Reference proteome</keyword>
<dbReference type="Proteomes" id="UP000266313">
    <property type="component" value="Chromosome"/>
</dbReference>
<proteinExistence type="inferred from homology"/>
<dbReference type="CDD" id="cd00833">
    <property type="entry name" value="PKS"/>
    <property type="match status" value="1"/>
</dbReference>
<dbReference type="Gene3D" id="3.40.47.10">
    <property type="match status" value="1"/>
</dbReference>
<dbReference type="SUPFAM" id="SSF55048">
    <property type="entry name" value="Probable ACP-binding domain of malonyl-CoA ACP transacylase"/>
    <property type="match status" value="1"/>
</dbReference>
<dbReference type="InterPro" id="IPR045851">
    <property type="entry name" value="AMP-bd_C_sf"/>
</dbReference>
<dbReference type="FunFam" id="1.10.1200.10:FF:000007">
    <property type="entry name" value="Probable polyketide synthase pks17"/>
    <property type="match status" value="1"/>
</dbReference>
<dbReference type="SUPFAM" id="SSF56801">
    <property type="entry name" value="Acetyl-CoA synthetase-like"/>
    <property type="match status" value="1"/>
</dbReference>
<dbReference type="Gene3D" id="3.40.366.10">
    <property type="entry name" value="Malonyl-Coenzyme A Acyl Carrier Protein, domain 2"/>
    <property type="match status" value="1"/>
</dbReference>
<dbReference type="InterPro" id="IPR020841">
    <property type="entry name" value="PKS_Beta-ketoAc_synthase_dom"/>
</dbReference>
<dbReference type="Pfam" id="PF02801">
    <property type="entry name" value="Ketoacyl-synt_C"/>
    <property type="match status" value="1"/>
</dbReference>
<organism evidence="18 19">
    <name type="scientific">Methylocaldum marinum</name>
    <dbReference type="NCBI Taxonomy" id="1432792"/>
    <lineage>
        <taxon>Bacteria</taxon>
        <taxon>Pseudomonadati</taxon>
        <taxon>Pseudomonadota</taxon>
        <taxon>Gammaproteobacteria</taxon>
        <taxon>Methylococcales</taxon>
        <taxon>Methylococcaceae</taxon>
        <taxon>Methylocaldum</taxon>
    </lineage>
</organism>
<dbReference type="InterPro" id="IPR042099">
    <property type="entry name" value="ANL_N_sf"/>
</dbReference>
<keyword evidence="8" id="KW-0276">Fatty acid metabolism</keyword>
<dbReference type="CDD" id="cd08955">
    <property type="entry name" value="KR_2_FAS_SDR_x"/>
    <property type="match status" value="1"/>
</dbReference>
<dbReference type="SMART" id="SM00822">
    <property type="entry name" value="PKS_KR"/>
    <property type="match status" value="1"/>
</dbReference>
<dbReference type="SMART" id="SM00823">
    <property type="entry name" value="PKS_PP"/>
    <property type="match status" value="2"/>
</dbReference>
<evidence type="ECO:0000256" key="3">
    <source>
        <dbReference type="ARBA" id="ARBA00006484"/>
    </source>
</evidence>
<dbReference type="GO" id="GO:0016491">
    <property type="term" value="F:oxidoreductase activity"/>
    <property type="evidence" value="ECO:0007669"/>
    <property type="project" value="InterPro"/>
</dbReference>
<dbReference type="SMART" id="SM01294">
    <property type="entry name" value="PKS_PP_betabranch"/>
    <property type="match status" value="2"/>
</dbReference>
<dbReference type="Pfam" id="PF21089">
    <property type="entry name" value="PKS_DH_N"/>
    <property type="match status" value="1"/>
</dbReference>
<dbReference type="InterPro" id="IPR057326">
    <property type="entry name" value="KR_dom"/>
</dbReference>
<keyword evidence="5" id="KW-0597">Phosphoprotein</keyword>
<evidence type="ECO:0000259" key="15">
    <source>
        <dbReference type="PROSITE" id="PS50075"/>
    </source>
</evidence>
<dbReference type="Gene3D" id="3.30.300.30">
    <property type="match status" value="1"/>
</dbReference>
<dbReference type="InterPro" id="IPR016035">
    <property type="entry name" value="Acyl_Trfase/lysoPLipase"/>
</dbReference>
<evidence type="ECO:0000256" key="8">
    <source>
        <dbReference type="ARBA" id="ARBA00022832"/>
    </source>
</evidence>
<dbReference type="KEGG" id="mmai:sS8_1100"/>
<dbReference type="SUPFAM" id="SSF53335">
    <property type="entry name" value="S-adenosyl-L-methionine-dependent methyltransferases"/>
    <property type="match status" value="1"/>
</dbReference>
<keyword evidence="9" id="KW-0521">NADP</keyword>
<dbReference type="PANTHER" id="PTHR43775">
    <property type="entry name" value="FATTY ACID SYNTHASE"/>
    <property type="match status" value="1"/>
</dbReference>
<dbReference type="GO" id="GO:0004312">
    <property type="term" value="F:fatty acid synthase activity"/>
    <property type="evidence" value="ECO:0007669"/>
    <property type="project" value="TreeGrafter"/>
</dbReference>
<evidence type="ECO:0000256" key="5">
    <source>
        <dbReference type="ARBA" id="ARBA00022553"/>
    </source>
</evidence>
<dbReference type="PROSITE" id="PS50075">
    <property type="entry name" value="CARRIER"/>
    <property type="match status" value="2"/>
</dbReference>
<dbReference type="Pfam" id="PF08659">
    <property type="entry name" value="KR"/>
    <property type="match status" value="1"/>
</dbReference>
<feature type="domain" description="Carrier" evidence="15">
    <location>
        <begin position="621"/>
        <end position="698"/>
    </location>
</feature>
<evidence type="ECO:0000256" key="11">
    <source>
        <dbReference type="ARBA" id="ARBA00023268"/>
    </source>
</evidence>
<feature type="region of interest" description="N-terminal hotdog fold" evidence="14">
    <location>
        <begin position="1601"/>
        <end position="1724"/>
    </location>
</feature>
<dbReference type="InterPro" id="IPR040097">
    <property type="entry name" value="FAAL/FAAC"/>
</dbReference>
<evidence type="ECO:0000256" key="7">
    <source>
        <dbReference type="ARBA" id="ARBA00022737"/>
    </source>
</evidence>
<evidence type="ECO:0000256" key="10">
    <source>
        <dbReference type="ARBA" id="ARBA00023098"/>
    </source>
</evidence>
<dbReference type="Gene3D" id="3.90.180.10">
    <property type="entry name" value="Medium-chain alcohol dehydrogenases, catalytic domain"/>
    <property type="match status" value="1"/>
</dbReference>
<dbReference type="FunFam" id="3.40.47.10:FF:000019">
    <property type="entry name" value="Polyketide synthase type I"/>
    <property type="match status" value="1"/>
</dbReference>
<dbReference type="GO" id="GO:0071770">
    <property type="term" value="P:DIM/DIP cell wall layer assembly"/>
    <property type="evidence" value="ECO:0007669"/>
    <property type="project" value="TreeGrafter"/>
</dbReference>
<dbReference type="InterPro" id="IPR042104">
    <property type="entry name" value="PKS_dehydratase_sf"/>
</dbReference>
<dbReference type="Pfam" id="PF13602">
    <property type="entry name" value="ADH_zinc_N_2"/>
    <property type="match status" value="1"/>
</dbReference>
<dbReference type="FunFam" id="3.40.50.720:FF:000209">
    <property type="entry name" value="Polyketide synthase Pks12"/>
    <property type="match status" value="1"/>
</dbReference>
<dbReference type="Pfam" id="PF08242">
    <property type="entry name" value="Methyltransf_12"/>
    <property type="match status" value="1"/>
</dbReference>
<comment type="similarity">
    <text evidence="2">Belongs to the ATP-dependent AMP-binding enzyme family.</text>
</comment>
<dbReference type="Gene3D" id="3.10.129.110">
    <property type="entry name" value="Polyketide synthase dehydratase"/>
    <property type="match status" value="1"/>
</dbReference>
<dbReference type="InterPro" id="IPR014043">
    <property type="entry name" value="Acyl_transferase_dom"/>
</dbReference>
<dbReference type="GO" id="GO:0005737">
    <property type="term" value="C:cytoplasm"/>
    <property type="evidence" value="ECO:0007669"/>
    <property type="project" value="TreeGrafter"/>
</dbReference>
<comment type="function">
    <text evidence="13">Involved in production of the polyketide antibiotic thailandamide.</text>
</comment>
<dbReference type="Gene3D" id="3.40.50.12780">
    <property type="entry name" value="N-terminal domain of ligase-like"/>
    <property type="match status" value="1"/>
</dbReference>
<dbReference type="InterPro" id="IPR009081">
    <property type="entry name" value="PP-bd_ACP"/>
</dbReference>
<protein>
    <submittedName>
        <fullName evidence="18">SA1_PKSA</fullName>
    </submittedName>
</protein>
<feature type="active site" description="Proton acceptor; for dehydratase activity" evidence="14">
    <location>
        <position position="1631"/>
    </location>
</feature>
<feature type="domain" description="PKS/mFAS DH" evidence="17">
    <location>
        <begin position="1601"/>
        <end position="1878"/>
    </location>
</feature>
<dbReference type="Gene3D" id="1.10.1200.10">
    <property type="entry name" value="ACP-like"/>
    <property type="match status" value="2"/>
</dbReference>
<dbReference type="SMART" id="SM00826">
    <property type="entry name" value="PKS_DH"/>
    <property type="match status" value="1"/>
</dbReference>
<keyword evidence="4" id="KW-0596">Phosphopantetheine</keyword>
<dbReference type="InterPro" id="IPR014030">
    <property type="entry name" value="Ketoacyl_synth_N"/>
</dbReference>
<sequence>MSKRIPDQFSTLVEILHWRALHQPERPAYTFLMHEEQKEIHLSYGELDRKARSIAAMLQSLGTPGARALLLHPPGLDYITALFGCLYAKIIAIPAYPIHPTQTNRTYTLPRLEAIAQDAGATLALTTRDIRSHMESIISSQQEFQAGQLASLRWIATDDVEAGLEDGWRMPSITRETLAYLQYTSGSTRMSKGVMVSHGNVIHNSAVVQEKWQMPHDGEMVSWLPLHHDLGLVAGVLFPFCEGYHSTLMSTFSFVKWPPRWLWAISGMKDRPVVSCAPNFAYQLCVRTMTAKQRESLDLSNWCIALNAAEPVRVETLKRFAKTFEPCGFRWEAFWPGYGLAEATLIVSGGHKTEPPVIHEIDKVAFTNNRIVDASKDDENACTLAGCGQALVDQSVAIVDPASLTRCAPGRIGEIWVSSPSVAKGYWNRAAETENTFQAHLADTGEGPFLRTGDLGYLHDGELFITGRLKDLIIIRGSNHYPQDIEVTVEESHRVLRPGGVAAFSMDLEGEERLIVVQEINPRKDVDLDAVIGAIRQAVTEVHELQVYAVVLIEPRTIPKTSSGKIQRSACRKAFEEGHLQVVKEWRLTRPQGSTGDKTIPDEARTAVGNAAETHKPSRTPGARLIEAWLIAQLAEVLGIKADEIGRRQPFAGFGLDSAQTVRLIGDLEAWLERPLSPTLAWEFPSVSALSEHLAGEIGSPALLDRDASRSFDSEPIAIIGLACRFPKAEEPETFWSLLQNGVDAITEIAKDRWDVDAFYDTNPATPGKMNTRWGGFLDHVDLFDADFFGISPREAASMDPQQRLILEVGWEALERAGQAADKLAGSRTGVFMGVCSNDYSRRQFGDPAAADAYAGTGNAYSITANRLSYLLDLRGPSLAVDTACSSSLVAVHYACRSLRSGECDMALAGGVNLILSPEPTVTYSQARMMASDGHCKTFDAEADGYVRGEGCGVIVLKRLSDALKDGDRVLAVVRGSAVNQDGRSNGLTAPNGIAQQEVIRLALKDAGVAPDQVSYVEAHGTGTPLGDPIEFRAITAVLGNGRPQDRPCAVGSVKTNIGHLEAAAGIAGLIKGVLVLQHEEIPPHLHLKKINPHIPLIDSSFFIATERRTLPRANTPPLVGVSSFGFGGTNAHVLLEQAPERENVCTQQERPLHLLTLSARTKPALKALAGRYEAYLKAGNPAPLSDICFTANSGRTRFGERLAVLAESPSDLQAKLAAFVAGQTPSQLWLDQAAEYPPKVAFLFTGQGAQHIGMGRELYESQPTFRRAVDRCAELLRPCLEVPLTDVLFGEHSALMEQTAYTQPALFALEYGLAELWRSWGIEPVAVLGHSIGEYVAAHVAGVFSLEDGLRLVAARGQLMQALPQDGAMVAVLAPETRVRATFGTYADEVAIAAVNGPESVVLSGRDTAVRAVVAELESQGVRTKALNVSHAFHSPLMEPILDEFRKVATQIDYSMPRLALISNVSGEVAGEDITQARYWCEHIRQPVRFSDGMAALHRMGCEVFVELGPQPILLGMGQHCLAAKSGLWLPSLRPEREWPQILESLAALYVRGVNPDWEGFDRDYARSKVTLPTYPFERRRYWIEASEQSLRFPRGRKLHPLLGERIDTAVFTLFQHALDARQPAYLGDHRVYQQVVLPAAGYLEMALAAGVQVLGSRCLSVEDIVIHRLLCLPAEGVRTVQCTLTPEGEGQHWRIFSGEEGLAGPAWMLHAEGWLRDARAQAEQVELARLQKELPERLEVAAYYERLCRQGLAYGPRFQVIEALWRGMERALGKVRIPPDLAGEASVYRLHPVLLDGALQVLMAALGEVQRTYLPLSVERFTLLKPVEDTFWSDVRLRSAESETVVADLRLLTDDGRVLALIEGLRLKSADRGVLLGEAPSWEWLYELAWRPQETELSNAWGYLPAPKAMTEMLESLLVDTAPKRDIGLLGRRLDALSIAYILKALRQLGLVLEPQLRFSTAGLAKQLGIVRRHEPLLDRLLARLAGIGILQSLNGQWEVIAKPGLGLEPEVVGDEMEMVLLRRCGSRLAEVLQGNYDPSSLLFPEGDLEPGASLFPETQELQLLYRLVQRTLSEVLARMPIGEDLRILEIGAGTGSLTRCLLPGLPAGRTEYVFTDISTALIARARQQFFAHSFVDYRLLDIEQSPQAQGIAAGRYQLVVAANVLHATSDLRSTLSHARSLLAPGGLLLLIEVTAPPAWLDLTFGLTDAWWRLTDTELRPNCPFLPAESWQALLREIGFAEPLTITPPGARQSLILAQAVPEAEAWSKTWLVLTDSQGVGELLAEELAARGEIPLRVLPGTGYERLDERTFRLNPGSPADYRALLEAVPRISGVVQCWPLDAASTPSLEASDPAGCASTLHLVKALTAQVEPPPLWLVTRGAVGCPEPTSPLTCPPMLGLNQSPLWGFGQVIALEHPELGCVRVDLDPHAELKNSVDALLGELMGSNRQEDQIAWRGGVRHVARLVRKLMPSGEQPLRLEIHERGTSEGFALRPMERRRPEAGEVEIQVQAMGLNFIDILDALGLLPFERHDGLGGECAGEVVAVGAGVGRLKVGDRVVALAKGCFGTYVTTPAELAAVYPVSLDAVEAASIPIAFLTAWYALRRIASVRAGERVLVHAAAGGTGMAAVQIALQAGAEVYATASPSKWEPLRAMGVSRLYSSRNPEFGEAILKDTGGAGVDVVLNSLTGEGYIRNSLAALRQGGRFVEIAKRDIWTAEQMAAVRPDVSYTVLDLLDCMQREPATVGAVLQEILDHFANGLVKPLPRRVFPLTQATEAFRFMQQARHVGKIVMVAPGRSGQADAELLRADGSYLITGGFGGLGLKVAQWLVERGARHLVLVGRQPPNETARARIQALEEKGAKIIAASADVVDREQLGGVLARLDSRNPLRGVIHAAAVLDDGGLASQNWERYERVLGPKILGAWNLHTLTQDSPLDFFVLFSSVASLLGSKGQSNYAAGNAFLDALAHYRRALGLPGLSINWGPWAEVGVAARRLDQLKLNGMGLIAPEQGLDILEQLLKQSPVQVAVAPISWPQFGADRALLSEFRFSSTAVEEPRSMSFLDELMAAPVSERHALLTSHVQAQVAQTLGHVDKAEIQPARGFADLGMDSLTSVELRNRLQTSLGCKLPPTLAFDYPTVDAVVGHLVTHVLDIEFDEVPVTPGVDVQTPDDELEGLSQAETAALLAEELALTEQWKTL</sequence>
<dbReference type="Gene3D" id="3.40.50.720">
    <property type="entry name" value="NAD(P)-binding Rossmann-like Domain"/>
    <property type="match status" value="3"/>
</dbReference>
<dbReference type="Pfam" id="PF23024">
    <property type="entry name" value="AMP-dom_DIP2-like"/>
    <property type="match status" value="1"/>
</dbReference>
<evidence type="ECO:0000256" key="6">
    <source>
        <dbReference type="ARBA" id="ARBA00022679"/>
    </source>
</evidence>
<dbReference type="PROSITE" id="PS00012">
    <property type="entry name" value="PHOSPHOPANTETHEINE"/>
    <property type="match status" value="1"/>
</dbReference>
<feature type="domain" description="Ketosynthase family 3 (KS3)" evidence="16">
    <location>
        <begin position="714"/>
        <end position="1138"/>
    </location>
</feature>
<dbReference type="EMBL" id="AP017928">
    <property type="protein sequence ID" value="BBA33062.1"/>
    <property type="molecule type" value="Genomic_DNA"/>
</dbReference>
<dbReference type="GO" id="GO:0005886">
    <property type="term" value="C:plasma membrane"/>
    <property type="evidence" value="ECO:0007669"/>
    <property type="project" value="TreeGrafter"/>
</dbReference>
<dbReference type="InterPro" id="IPR018201">
    <property type="entry name" value="Ketoacyl_synth_AS"/>
</dbReference>
<dbReference type="InterPro" id="IPR013217">
    <property type="entry name" value="Methyltransf_12"/>
</dbReference>
<dbReference type="InterPro" id="IPR049552">
    <property type="entry name" value="PKS_DH_N"/>
</dbReference>
<dbReference type="CDD" id="cd05195">
    <property type="entry name" value="enoyl_red"/>
    <property type="match status" value="1"/>
</dbReference>
<dbReference type="PROSITE" id="PS52004">
    <property type="entry name" value="KS3_2"/>
    <property type="match status" value="1"/>
</dbReference>
<dbReference type="Pfam" id="PF00109">
    <property type="entry name" value="ketoacyl-synt"/>
    <property type="match status" value="1"/>
</dbReference>
<keyword evidence="10" id="KW-0443">Lipid metabolism</keyword>
<evidence type="ECO:0000256" key="2">
    <source>
        <dbReference type="ARBA" id="ARBA00006432"/>
    </source>
</evidence>
<dbReference type="SMART" id="SM00829">
    <property type="entry name" value="PKS_ER"/>
    <property type="match status" value="1"/>
</dbReference>
<dbReference type="RefSeq" id="WP_119628731.1">
    <property type="nucleotide sequence ID" value="NZ_AP017928.1"/>
</dbReference>
<dbReference type="SUPFAM" id="SSF50129">
    <property type="entry name" value="GroES-like"/>
    <property type="match status" value="1"/>
</dbReference>
<dbReference type="InterPro" id="IPR049900">
    <property type="entry name" value="PKS_mFAS_DH"/>
</dbReference>
<dbReference type="OrthoDB" id="9778690at2"/>
<dbReference type="GO" id="GO:0031177">
    <property type="term" value="F:phosphopantetheine binding"/>
    <property type="evidence" value="ECO:0007669"/>
    <property type="project" value="InterPro"/>
</dbReference>
<dbReference type="InterPro" id="IPR025110">
    <property type="entry name" value="AMP-bd_C"/>
</dbReference>
<accession>A0A250KND0</accession>
<dbReference type="FunFam" id="3.40.366.10:FF:000002">
    <property type="entry name" value="Probable polyketide synthase 2"/>
    <property type="match status" value="1"/>
</dbReference>
<reference evidence="18 19" key="1">
    <citation type="submission" date="2016-12" db="EMBL/GenBank/DDBJ databases">
        <title>Genome sequencing of Methylocaldum marinum.</title>
        <authorList>
            <person name="Takeuchi M."/>
            <person name="Kamagata Y."/>
            <person name="Hiraoka S."/>
            <person name="Oshima K."/>
            <person name="Hattori M."/>
            <person name="Iwasaki W."/>
        </authorList>
    </citation>
    <scope>NUCLEOTIDE SEQUENCE [LARGE SCALE GENOMIC DNA]</scope>
    <source>
        <strain evidence="18 19">S8</strain>
    </source>
</reference>
<dbReference type="SUPFAM" id="SSF53901">
    <property type="entry name" value="Thiolase-like"/>
    <property type="match status" value="1"/>
</dbReference>
<dbReference type="InterPro" id="IPR036736">
    <property type="entry name" value="ACP-like_sf"/>
</dbReference>
<keyword evidence="6" id="KW-0808">Transferase</keyword>
<evidence type="ECO:0000259" key="16">
    <source>
        <dbReference type="PROSITE" id="PS52004"/>
    </source>
</evidence>
<dbReference type="InterPro" id="IPR020807">
    <property type="entry name" value="PKS_DH"/>
</dbReference>
<dbReference type="InterPro" id="IPR000873">
    <property type="entry name" value="AMP-dep_synth/lig_dom"/>
</dbReference>
<dbReference type="InterPro" id="IPR013968">
    <property type="entry name" value="PKS_KR"/>
</dbReference>
<dbReference type="Gene3D" id="3.40.50.150">
    <property type="entry name" value="Vaccinia Virus protein VP39"/>
    <property type="match status" value="1"/>
</dbReference>
<gene>
    <name evidence="18" type="ORF">sS8_1100</name>
</gene>
<evidence type="ECO:0000313" key="19">
    <source>
        <dbReference type="Proteomes" id="UP000266313"/>
    </source>
</evidence>
<dbReference type="GO" id="GO:0006633">
    <property type="term" value="P:fatty acid biosynthetic process"/>
    <property type="evidence" value="ECO:0007669"/>
    <property type="project" value="UniProtKB-UniPathway"/>
</dbReference>
<evidence type="ECO:0000256" key="4">
    <source>
        <dbReference type="ARBA" id="ARBA00022450"/>
    </source>
</evidence>
<dbReference type="InterPro" id="IPR020843">
    <property type="entry name" value="ER"/>
</dbReference>
<dbReference type="InterPro" id="IPR011032">
    <property type="entry name" value="GroES-like_sf"/>
</dbReference>